<comment type="caution">
    <text evidence="1">The sequence shown here is derived from an EMBL/GenBank/DDBJ whole genome shotgun (WGS) entry which is preliminary data.</text>
</comment>
<reference evidence="1" key="1">
    <citation type="submission" date="2022-06" db="EMBL/GenBank/DDBJ databases">
        <title>Phylogenomic reconstructions and comparative analyses of Kickxellomycotina fungi.</title>
        <authorList>
            <person name="Reynolds N.K."/>
            <person name="Stajich J.E."/>
            <person name="Barry K."/>
            <person name="Grigoriev I.V."/>
            <person name="Crous P."/>
            <person name="Smith M.E."/>
        </authorList>
    </citation>
    <scope>NUCLEOTIDE SEQUENCE</scope>
    <source>
        <strain evidence="1">RSA 2271</strain>
    </source>
</reference>
<gene>
    <name evidence="1" type="primary">LCB3</name>
    <name evidence="1" type="ORF">EV182_008381</name>
</gene>
<dbReference type="EMBL" id="JAMZIH010004277">
    <property type="protein sequence ID" value="KAJ1676343.1"/>
    <property type="molecule type" value="Genomic_DNA"/>
</dbReference>
<evidence type="ECO:0000313" key="2">
    <source>
        <dbReference type="Proteomes" id="UP001145114"/>
    </source>
</evidence>
<organism evidence="1 2">
    <name type="scientific">Spiromyces aspiralis</name>
    <dbReference type="NCBI Taxonomy" id="68401"/>
    <lineage>
        <taxon>Eukaryota</taxon>
        <taxon>Fungi</taxon>
        <taxon>Fungi incertae sedis</taxon>
        <taxon>Zoopagomycota</taxon>
        <taxon>Kickxellomycotina</taxon>
        <taxon>Kickxellomycetes</taxon>
        <taxon>Kickxellales</taxon>
        <taxon>Kickxellaceae</taxon>
        <taxon>Spiromyces</taxon>
    </lineage>
</organism>
<proteinExistence type="predicted"/>
<evidence type="ECO:0000313" key="1">
    <source>
        <dbReference type="EMBL" id="KAJ1676343.1"/>
    </source>
</evidence>
<protein>
    <submittedName>
        <fullName evidence="1">Long-chain base-1-phosphate phosphatase</fullName>
    </submittedName>
</protein>
<feature type="non-terminal residue" evidence="1">
    <location>
        <position position="188"/>
    </location>
</feature>
<dbReference type="Proteomes" id="UP001145114">
    <property type="component" value="Unassembled WGS sequence"/>
</dbReference>
<accession>A0ACC1HMF4</accession>
<sequence length="188" mass="20740">MHSVIDVTGGVLAGISTAYFFTASSQAIDGWICGGGLQVPAIILFAHFCSIYFHITAIDNCPCYIDNTSAISVVSGVMFGYWQRAFVSDRDMHGSPRHYDIVFNYQSMGLSRALLRILVGLSVLFAWKICSKPLMIGLIERWRNLRCWLPAHPGYYNVPTDPAAVCKGQDLQYHQASDSGYATESSVT</sequence>
<keyword evidence="2" id="KW-1185">Reference proteome</keyword>
<name>A0ACC1HMF4_9FUNG</name>